<keyword evidence="6" id="KW-1185">Reference proteome</keyword>
<dbReference type="PANTHER" id="PTHR10314">
    <property type="entry name" value="CYSTATHIONINE BETA-SYNTHASE"/>
    <property type="match status" value="1"/>
</dbReference>
<evidence type="ECO:0000256" key="3">
    <source>
        <dbReference type="SAM" id="MobiDB-lite"/>
    </source>
</evidence>
<dbReference type="AlphaFoldDB" id="A0A7Y9IE22"/>
<dbReference type="InterPro" id="IPR001926">
    <property type="entry name" value="TrpB-like_PALP"/>
</dbReference>
<name>A0A7Y9IE22_9ACTN</name>
<accession>A0A7Y9IE22</accession>
<dbReference type="EC" id="2.5.1.47" evidence="5"/>
<dbReference type="Pfam" id="PF00291">
    <property type="entry name" value="PALP"/>
    <property type="match status" value="1"/>
</dbReference>
<protein>
    <submittedName>
        <fullName evidence="5">Cysteine synthase A</fullName>
        <ecNumber evidence="5">2.5.1.47</ecNumber>
    </submittedName>
</protein>
<feature type="domain" description="Tryptophan synthase beta chain-like PALP" evidence="4">
    <location>
        <begin position="62"/>
        <end position="315"/>
    </location>
</feature>
<dbReference type="InterPro" id="IPR050214">
    <property type="entry name" value="Cys_Synth/Cystath_Beta-Synth"/>
</dbReference>
<reference evidence="5 6" key="1">
    <citation type="submission" date="2020-07" db="EMBL/GenBank/DDBJ databases">
        <title>Sequencing the genomes of 1000 actinobacteria strains.</title>
        <authorList>
            <person name="Klenk H.-P."/>
        </authorList>
    </citation>
    <scope>NUCLEOTIDE SEQUENCE [LARGE SCALE GENOMIC DNA]</scope>
    <source>
        <strain evidence="5 6">DSM 22083</strain>
    </source>
</reference>
<dbReference type="Proteomes" id="UP000569914">
    <property type="component" value="Unassembled WGS sequence"/>
</dbReference>
<feature type="compositionally biased region" description="Basic and acidic residues" evidence="3">
    <location>
        <begin position="9"/>
        <end position="21"/>
    </location>
</feature>
<keyword evidence="2" id="KW-0663">Pyridoxal phosphate</keyword>
<dbReference type="InterPro" id="IPR036052">
    <property type="entry name" value="TrpB-like_PALP_sf"/>
</dbReference>
<dbReference type="SUPFAM" id="SSF53686">
    <property type="entry name" value="Tryptophan synthase beta subunit-like PLP-dependent enzymes"/>
    <property type="match status" value="1"/>
</dbReference>
<sequence length="375" mass="40552">MIKLRGTARRADADDSEKDGGVDLDDHEWGPAGIHDHITDAMADPDPVRLAPDLVCLRFEVMKVRSALGAVRQLLDTGRIRRGDTLVDSSSGIYALALALACHRYGMRCHIVGSATVEETLGVQLEILGATLERMPPSSDLKLDQARRVDRITRLLAEHPRYHWMRQYHDPIHYHGYAEVAAGLHRRLPAGPVTLVGGIGTGASTGAMAEGLRAAGREVLSIGIQPFGSRTFGAEHTEDPDMIIAGIGSSIEFANVRHELYHRIHWVGFSYARAGAIGLLRDGAIFAGLSSGAAYLVSRWERCREPGRTVVFLAPDTGHRYVAAAYAGHRDVPAIDGLAPLAVRQPDELAPPWSVADWTGPLAERVRLARAGGAA</sequence>
<evidence type="ECO:0000256" key="2">
    <source>
        <dbReference type="ARBA" id="ARBA00022898"/>
    </source>
</evidence>
<dbReference type="EMBL" id="JACCBU010000001">
    <property type="protein sequence ID" value="NYE75221.1"/>
    <property type="molecule type" value="Genomic_DNA"/>
</dbReference>
<comment type="cofactor">
    <cofactor evidence="1">
        <name>pyridoxal 5'-phosphate</name>
        <dbReference type="ChEBI" id="CHEBI:597326"/>
    </cofactor>
</comment>
<evidence type="ECO:0000313" key="6">
    <source>
        <dbReference type="Proteomes" id="UP000569914"/>
    </source>
</evidence>
<comment type="caution">
    <text evidence="5">The sequence shown here is derived from an EMBL/GenBank/DDBJ whole genome shotgun (WGS) entry which is preliminary data.</text>
</comment>
<dbReference type="Gene3D" id="3.40.50.1100">
    <property type="match status" value="2"/>
</dbReference>
<keyword evidence="5" id="KW-0808">Transferase</keyword>
<evidence type="ECO:0000259" key="4">
    <source>
        <dbReference type="Pfam" id="PF00291"/>
    </source>
</evidence>
<evidence type="ECO:0000313" key="5">
    <source>
        <dbReference type="EMBL" id="NYE75221.1"/>
    </source>
</evidence>
<gene>
    <name evidence="5" type="ORF">BKA15_006550</name>
</gene>
<proteinExistence type="predicted"/>
<organism evidence="5 6">
    <name type="scientific">Microlunatus parietis</name>
    <dbReference type="NCBI Taxonomy" id="682979"/>
    <lineage>
        <taxon>Bacteria</taxon>
        <taxon>Bacillati</taxon>
        <taxon>Actinomycetota</taxon>
        <taxon>Actinomycetes</taxon>
        <taxon>Propionibacteriales</taxon>
        <taxon>Propionibacteriaceae</taxon>
        <taxon>Microlunatus</taxon>
    </lineage>
</organism>
<dbReference type="RefSeq" id="WP_312879599.1">
    <property type="nucleotide sequence ID" value="NZ_JACCBU010000001.1"/>
</dbReference>
<evidence type="ECO:0000256" key="1">
    <source>
        <dbReference type="ARBA" id="ARBA00001933"/>
    </source>
</evidence>
<feature type="region of interest" description="Disordered" evidence="3">
    <location>
        <begin position="1"/>
        <end position="26"/>
    </location>
</feature>
<dbReference type="GO" id="GO:0004124">
    <property type="term" value="F:cysteine synthase activity"/>
    <property type="evidence" value="ECO:0007669"/>
    <property type="project" value="UniProtKB-EC"/>
</dbReference>